<dbReference type="Pfam" id="PF13386">
    <property type="entry name" value="DsbD_2"/>
    <property type="match status" value="1"/>
</dbReference>
<feature type="transmembrane region" description="Helical" evidence="1">
    <location>
        <begin position="157"/>
        <end position="179"/>
    </location>
</feature>
<keyword evidence="1" id="KW-0472">Membrane</keyword>
<name>A0A1F7WZD0_9BACT</name>
<keyword evidence="1" id="KW-1133">Transmembrane helix</keyword>
<feature type="transmembrane region" description="Helical" evidence="1">
    <location>
        <begin position="78"/>
        <end position="96"/>
    </location>
</feature>
<reference evidence="3 4" key="1">
    <citation type="journal article" date="2016" name="Nat. Commun.">
        <title>Thousands of microbial genomes shed light on interconnected biogeochemical processes in an aquifer system.</title>
        <authorList>
            <person name="Anantharaman K."/>
            <person name="Brown C.T."/>
            <person name="Hug L.A."/>
            <person name="Sharon I."/>
            <person name="Castelle C.J."/>
            <person name="Probst A.J."/>
            <person name="Thomas B.C."/>
            <person name="Singh A."/>
            <person name="Wilkins M.J."/>
            <person name="Karaoz U."/>
            <person name="Brodie E.L."/>
            <person name="Williams K.H."/>
            <person name="Hubbard S.S."/>
            <person name="Banfield J.F."/>
        </authorList>
    </citation>
    <scope>NUCLEOTIDE SEQUENCE [LARGE SCALE GENOMIC DNA]</scope>
</reference>
<proteinExistence type="predicted"/>
<keyword evidence="1" id="KW-0812">Transmembrane</keyword>
<evidence type="ECO:0000256" key="1">
    <source>
        <dbReference type="SAM" id="Phobius"/>
    </source>
</evidence>
<accession>A0A1F7WZD0</accession>
<evidence type="ECO:0000259" key="2">
    <source>
        <dbReference type="Pfam" id="PF13386"/>
    </source>
</evidence>
<organism evidence="3 4">
    <name type="scientific">Candidatus Wallbacteria bacterium GWC2_49_35</name>
    <dbReference type="NCBI Taxonomy" id="1817813"/>
    <lineage>
        <taxon>Bacteria</taxon>
        <taxon>Candidatus Walliibacteriota</taxon>
    </lineage>
</organism>
<protein>
    <recommendedName>
        <fullName evidence="2">Urease accessory protein UreH-like transmembrane domain-containing protein</fullName>
    </recommendedName>
</protein>
<feature type="transmembrane region" description="Helical" evidence="1">
    <location>
        <begin position="7"/>
        <end position="31"/>
    </location>
</feature>
<dbReference type="EMBL" id="MGFH01000043">
    <property type="protein sequence ID" value="OGM07478.1"/>
    <property type="molecule type" value="Genomic_DNA"/>
</dbReference>
<evidence type="ECO:0000313" key="3">
    <source>
        <dbReference type="EMBL" id="OGM07478.1"/>
    </source>
</evidence>
<gene>
    <name evidence="3" type="ORF">A2008_13310</name>
</gene>
<dbReference type="Proteomes" id="UP000178735">
    <property type="component" value="Unassembled WGS sequence"/>
</dbReference>
<sequence>MDSFIKAFMLGLSLSPVCLFTCTPLVVPYVLSEGNGFMRSLSVSLNFLLGRFMGYLSVGAFAWYVSKAIFRNESIKDIISGISFFVLAAFLVHHALVKSKNGSCGCGAETGGSAGPAAGFFSKTALGLGFLTAFNICPPILIAVFEAANKRGLMNAMLFYVAFFAGSSIYFAIVPFLGAACRGKTAVNIGRVCAVGIGAYYLYQGVFKTVSGMAAAWK</sequence>
<dbReference type="AlphaFoldDB" id="A0A1F7WZD0"/>
<feature type="transmembrane region" description="Helical" evidence="1">
    <location>
        <begin position="43"/>
        <end position="66"/>
    </location>
</feature>
<dbReference type="STRING" id="1817813.A2008_13310"/>
<feature type="domain" description="Urease accessory protein UreH-like transmembrane" evidence="2">
    <location>
        <begin position="7"/>
        <end position="198"/>
    </location>
</feature>
<feature type="transmembrane region" description="Helical" evidence="1">
    <location>
        <begin position="125"/>
        <end position="145"/>
    </location>
</feature>
<dbReference type="InterPro" id="IPR039447">
    <property type="entry name" value="UreH-like_TM_dom"/>
</dbReference>
<comment type="caution">
    <text evidence="3">The sequence shown here is derived from an EMBL/GenBank/DDBJ whole genome shotgun (WGS) entry which is preliminary data.</text>
</comment>
<feature type="transmembrane region" description="Helical" evidence="1">
    <location>
        <begin position="185"/>
        <end position="203"/>
    </location>
</feature>
<evidence type="ECO:0000313" key="4">
    <source>
        <dbReference type="Proteomes" id="UP000178735"/>
    </source>
</evidence>